<accession>A0A0C3ANS1</accession>
<evidence type="ECO:0000256" key="1">
    <source>
        <dbReference type="SAM" id="MobiDB-lite"/>
    </source>
</evidence>
<proteinExistence type="predicted"/>
<protein>
    <submittedName>
        <fullName evidence="2">Uncharacterized protein</fullName>
    </submittedName>
</protein>
<evidence type="ECO:0000313" key="3">
    <source>
        <dbReference type="Proteomes" id="UP000053989"/>
    </source>
</evidence>
<keyword evidence="3" id="KW-1185">Reference proteome</keyword>
<name>A0A0C3ANS1_9AGAM</name>
<evidence type="ECO:0000313" key="2">
    <source>
        <dbReference type="EMBL" id="KIM66597.1"/>
    </source>
</evidence>
<dbReference type="AlphaFoldDB" id="A0A0C3ANS1"/>
<dbReference type="InParanoid" id="A0A0C3ANS1"/>
<organism evidence="2 3">
    <name type="scientific">Scleroderma citrinum Foug A</name>
    <dbReference type="NCBI Taxonomy" id="1036808"/>
    <lineage>
        <taxon>Eukaryota</taxon>
        <taxon>Fungi</taxon>
        <taxon>Dikarya</taxon>
        <taxon>Basidiomycota</taxon>
        <taxon>Agaricomycotina</taxon>
        <taxon>Agaricomycetes</taxon>
        <taxon>Agaricomycetidae</taxon>
        <taxon>Boletales</taxon>
        <taxon>Sclerodermatineae</taxon>
        <taxon>Sclerodermataceae</taxon>
        <taxon>Scleroderma</taxon>
    </lineage>
</organism>
<feature type="non-terminal residue" evidence="2">
    <location>
        <position position="1"/>
    </location>
</feature>
<dbReference type="OrthoDB" id="3253416at2759"/>
<feature type="compositionally biased region" description="Acidic residues" evidence="1">
    <location>
        <begin position="187"/>
        <end position="196"/>
    </location>
</feature>
<reference evidence="2 3" key="1">
    <citation type="submission" date="2014-04" db="EMBL/GenBank/DDBJ databases">
        <authorList>
            <consortium name="DOE Joint Genome Institute"/>
            <person name="Kuo A."/>
            <person name="Kohler A."/>
            <person name="Nagy L.G."/>
            <person name="Floudas D."/>
            <person name="Copeland A."/>
            <person name="Barry K.W."/>
            <person name="Cichocki N."/>
            <person name="Veneault-Fourrey C."/>
            <person name="LaButti K."/>
            <person name="Lindquist E.A."/>
            <person name="Lipzen A."/>
            <person name="Lundell T."/>
            <person name="Morin E."/>
            <person name="Murat C."/>
            <person name="Sun H."/>
            <person name="Tunlid A."/>
            <person name="Henrissat B."/>
            <person name="Grigoriev I.V."/>
            <person name="Hibbett D.S."/>
            <person name="Martin F."/>
            <person name="Nordberg H.P."/>
            <person name="Cantor M.N."/>
            <person name="Hua S.X."/>
        </authorList>
    </citation>
    <scope>NUCLEOTIDE SEQUENCE [LARGE SCALE GENOMIC DNA]</scope>
    <source>
        <strain evidence="2 3">Foug A</strain>
    </source>
</reference>
<dbReference type="EMBL" id="KN822016">
    <property type="protein sequence ID" value="KIM66597.1"/>
    <property type="molecule type" value="Genomic_DNA"/>
</dbReference>
<dbReference type="STRING" id="1036808.A0A0C3ANS1"/>
<reference evidence="3" key="2">
    <citation type="submission" date="2015-01" db="EMBL/GenBank/DDBJ databases">
        <title>Evolutionary Origins and Diversification of the Mycorrhizal Mutualists.</title>
        <authorList>
            <consortium name="DOE Joint Genome Institute"/>
            <consortium name="Mycorrhizal Genomics Consortium"/>
            <person name="Kohler A."/>
            <person name="Kuo A."/>
            <person name="Nagy L.G."/>
            <person name="Floudas D."/>
            <person name="Copeland A."/>
            <person name="Barry K.W."/>
            <person name="Cichocki N."/>
            <person name="Veneault-Fourrey C."/>
            <person name="LaButti K."/>
            <person name="Lindquist E.A."/>
            <person name="Lipzen A."/>
            <person name="Lundell T."/>
            <person name="Morin E."/>
            <person name="Murat C."/>
            <person name="Riley R."/>
            <person name="Ohm R."/>
            <person name="Sun H."/>
            <person name="Tunlid A."/>
            <person name="Henrissat B."/>
            <person name="Grigoriev I.V."/>
            <person name="Hibbett D.S."/>
            <person name="Martin F."/>
        </authorList>
    </citation>
    <scope>NUCLEOTIDE SEQUENCE [LARGE SCALE GENOMIC DNA]</scope>
    <source>
        <strain evidence="3">Foug A</strain>
    </source>
</reference>
<gene>
    <name evidence="2" type="ORF">SCLCIDRAFT_110256</name>
</gene>
<feature type="region of interest" description="Disordered" evidence="1">
    <location>
        <begin position="174"/>
        <end position="196"/>
    </location>
</feature>
<dbReference type="HOGENOM" id="CLU_035160_3_1_1"/>
<dbReference type="Proteomes" id="UP000053989">
    <property type="component" value="Unassembled WGS sequence"/>
</dbReference>
<sequence>QWTSLCMSLGIEGFYIVVCGGVEDLSAPKIFFSPKGNKFVRLVLDLEPHCLALKFKSFVVSGLGGVLHDNGITRTVYMNYDNYKCKIIEHFGMELIGWPNDLLPICNPVQLGGHDQVQKLLSSLTTKVCHWKKLSEEDTQRRIILNNERHTQGEWVYKPCKKCTSQGTKKSAAIIASDTNDNGSNGDGDDEGDSMA</sequence>